<feature type="domain" description="DUF6440" evidence="1">
    <location>
        <begin position="11"/>
        <end position="61"/>
    </location>
</feature>
<dbReference type="Proteomes" id="UP000679247">
    <property type="component" value="Chromosome"/>
</dbReference>
<proteinExistence type="predicted"/>
<reference evidence="2 3" key="1">
    <citation type="submission" date="2021-03" db="EMBL/GenBank/DDBJ databases">
        <title>The first data on the complete genome of the tetrodotoxin-producing bacterium.</title>
        <authorList>
            <person name="Melnikova D.I."/>
            <person name="Nijland R."/>
            <person name="Magarlamov T.Y."/>
        </authorList>
    </citation>
    <scope>NUCLEOTIDE SEQUENCE [LARGE SCALE GENOMIC DNA]</scope>
    <source>
        <strain evidence="2 3">1839</strain>
    </source>
</reference>
<evidence type="ECO:0000259" key="1">
    <source>
        <dbReference type="Pfam" id="PF20037"/>
    </source>
</evidence>
<dbReference type="RefSeq" id="WP_066446161.1">
    <property type="nucleotide sequence ID" value="NZ_CANKUS010000002.1"/>
</dbReference>
<evidence type="ECO:0000313" key="3">
    <source>
        <dbReference type="Proteomes" id="UP000679247"/>
    </source>
</evidence>
<gene>
    <name evidence="2" type="ORF">J1899_10475</name>
</gene>
<dbReference type="InterPro" id="IPR045515">
    <property type="entry name" value="DUF6440"/>
</dbReference>
<keyword evidence="3" id="KW-1185">Reference proteome</keyword>
<protein>
    <recommendedName>
        <fullName evidence="1">DUF6440 domain-containing protein</fullName>
    </recommendedName>
</protein>
<dbReference type="EMBL" id="CP071709">
    <property type="protein sequence ID" value="QVY63437.1"/>
    <property type="molecule type" value="Genomic_DNA"/>
</dbReference>
<evidence type="ECO:0000313" key="2">
    <source>
        <dbReference type="EMBL" id="QVY63437.1"/>
    </source>
</evidence>
<sequence>MFRDKSKEEKRFDEKLVQNYQHGLIYILVDRKTGVNYMHVWNTQGSGLTPLLDENGKVIVDPIDGSE</sequence>
<name>A0ABX8FHD2_9BACI</name>
<organism evidence="2 3">
    <name type="scientific">Cytobacillus gottheilii</name>
    <dbReference type="NCBI Taxonomy" id="859144"/>
    <lineage>
        <taxon>Bacteria</taxon>
        <taxon>Bacillati</taxon>
        <taxon>Bacillota</taxon>
        <taxon>Bacilli</taxon>
        <taxon>Bacillales</taxon>
        <taxon>Bacillaceae</taxon>
        <taxon>Cytobacillus</taxon>
    </lineage>
</organism>
<dbReference type="Pfam" id="PF20037">
    <property type="entry name" value="DUF6440"/>
    <property type="match status" value="1"/>
</dbReference>
<accession>A0ABX8FHD2</accession>